<dbReference type="GO" id="GO:0006974">
    <property type="term" value="P:DNA damage response"/>
    <property type="evidence" value="ECO:0007669"/>
    <property type="project" value="TreeGrafter"/>
</dbReference>
<dbReference type="Proteomes" id="UP000662736">
    <property type="component" value="Chromosome"/>
</dbReference>
<protein>
    <submittedName>
        <fullName evidence="2">DUF535 domain-containing protein</fullName>
    </submittedName>
    <submittedName>
        <fullName evidence="1">VirK/YbjX family protein</fullName>
    </submittedName>
</protein>
<dbReference type="EMBL" id="JAODIR010000035">
    <property type="protein sequence ID" value="MDD2168389.1"/>
    <property type="molecule type" value="Genomic_DNA"/>
</dbReference>
<dbReference type="PANTHER" id="PTHR38785:SF1">
    <property type="entry name" value="HOMOLOG OF VIRK"/>
    <property type="match status" value="1"/>
</dbReference>
<dbReference type="Pfam" id="PF04393">
    <property type="entry name" value="DUF535"/>
    <property type="match status" value="1"/>
</dbReference>
<dbReference type="AlphaFoldDB" id="A0A084EVA3"/>
<gene>
    <name evidence="2" type="ORF">J1G54_00340</name>
    <name evidence="1" type="ORF">N5925_07255</name>
    <name evidence="3" type="ORF">QBL01_01080</name>
</gene>
<dbReference type="EMBL" id="CP071491">
    <property type="protein sequence ID" value="QSX17083.1"/>
    <property type="molecule type" value="Genomic_DNA"/>
</dbReference>
<dbReference type="GeneID" id="66617867"/>
<evidence type="ECO:0000313" key="4">
    <source>
        <dbReference type="Proteomes" id="UP001148834"/>
    </source>
</evidence>
<dbReference type="Proteomes" id="UP001222296">
    <property type="component" value="Chromosome"/>
</dbReference>
<dbReference type="InterPro" id="IPR007488">
    <property type="entry name" value="DUF535"/>
</dbReference>
<sequence length="295" mass="35128">MHNTVYKWPEPSHLYPDRGKKSYRLKRFRYRFRSILHRSLIKKFEHKINSESSLKPLLIKRADYSYPLVHRFLDKRFNSQRRFNMICDNLDFLPKVLLSKNLPQLWDSPICFTEVIEDFEIYLNVNEYQPMEGFWALELRYKPSGQLVYLLTFGKLENALLIAVIQGPNFEGSKELVKQLTKKCHGLRPAYLMVEAMKALTQVLGYSKLFGIPQKYQNKSRFVQSTRYFVDYDTIFKESNGELKEYWELPLTLESKNLEDIPSNKRSMYRKRYTMLNHLLRAIASKLKSELDVVV</sequence>
<evidence type="ECO:0000313" key="2">
    <source>
        <dbReference type="EMBL" id="QSX17083.1"/>
    </source>
</evidence>
<evidence type="ECO:0000313" key="1">
    <source>
        <dbReference type="EMBL" id="MDD2168389.1"/>
    </source>
</evidence>
<dbReference type="RefSeq" id="WP_005711726.1">
    <property type="nucleotide sequence ID" value="NZ_CBCRUP010000067.1"/>
</dbReference>
<reference evidence="1" key="2">
    <citation type="submission" date="2022-09" db="EMBL/GenBank/DDBJ databases">
        <title>Molecular characterization of Glaesserella parasuis strains circulating in commercial swine farms using whole-genome sequencing.</title>
        <authorList>
            <person name="Mugabi R."/>
            <person name="Clavijo M."/>
            <person name="Li G."/>
        </authorList>
    </citation>
    <scope>NUCLEOTIDE SEQUENCE</scope>
    <source>
        <strain evidence="1">0435-53</strain>
    </source>
</reference>
<dbReference type="PANTHER" id="PTHR38785">
    <property type="entry name" value="HOMOLOG OF VIRK"/>
    <property type="match status" value="1"/>
</dbReference>
<reference evidence="3" key="3">
    <citation type="submission" date="2023-04" db="EMBL/GenBank/DDBJ databases">
        <title>Molecular characterization of the Integrative and Conjugative elements harboring multidrug-resistance gene from Glaesserella (Haemophilus) parasuis.</title>
        <authorList>
            <person name="Che Y."/>
            <person name="Zhou L."/>
        </authorList>
    </citation>
    <scope>NUCLEOTIDE SEQUENCE</scope>
    <source>
        <strain evidence="3">Z44</strain>
    </source>
</reference>
<dbReference type="EMBL" id="CP121769">
    <property type="protein sequence ID" value="WGE10249.1"/>
    <property type="molecule type" value="Genomic_DNA"/>
</dbReference>
<name>A0A084EVA3_GLAPU</name>
<dbReference type="OrthoDB" id="6835762at2"/>
<accession>A0A084EVA3</accession>
<dbReference type="Proteomes" id="UP001148834">
    <property type="component" value="Unassembled WGS sequence"/>
</dbReference>
<organism evidence="1 4">
    <name type="scientific">Glaesserella parasuis</name>
    <name type="common">Haemophilus parasuis</name>
    <dbReference type="NCBI Taxonomy" id="738"/>
    <lineage>
        <taxon>Bacteria</taxon>
        <taxon>Pseudomonadati</taxon>
        <taxon>Pseudomonadota</taxon>
        <taxon>Gammaproteobacteria</taxon>
        <taxon>Pasteurellales</taxon>
        <taxon>Pasteurellaceae</taxon>
        <taxon>Glaesserella</taxon>
    </lineage>
</organism>
<dbReference type="KEGG" id="hpak:JT17_05980"/>
<evidence type="ECO:0000313" key="3">
    <source>
        <dbReference type="EMBL" id="WGE10249.1"/>
    </source>
</evidence>
<reference evidence="2" key="1">
    <citation type="submission" date="2021-03" db="EMBL/GenBank/DDBJ databases">
        <title>Characterization of a novel Integrative Conjugative Element in Glaesserella parasuis.</title>
        <authorList>
            <person name="Hu G."/>
            <person name="Sun H."/>
        </authorList>
    </citation>
    <scope>NUCLEOTIDE SEQUENCE</scope>
    <source>
        <strain evidence="2">GHP1807</strain>
    </source>
</reference>
<proteinExistence type="predicted"/>